<comment type="caution">
    <text evidence="1">The sequence shown here is derived from an EMBL/GenBank/DDBJ whole genome shotgun (WGS) entry which is preliminary data.</text>
</comment>
<evidence type="ECO:0000313" key="1">
    <source>
        <dbReference type="EMBL" id="OGZ05912.1"/>
    </source>
</evidence>
<name>A0A1G2CXF6_9BACT</name>
<reference evidence="1 2" key="1">
    <citation type="journal article" date="2016" name="Nat. Commun.">
        <title>Thousands of microbial genomes shed light on interconnected biogeochemical processes in an aquifer system.</title>
        <authorList>
            <person name="Anantharaman K."/>
            <person name="Brown C.T."/>
            <person name="Hug L.A."/>
            <person name="Sharon I."/>
            <person name="Castelle C.J."/>
            <person name="Probst A.J."/>
            <person name="Thomas B.C."/>
            <person name="Singh A."/>
            <person name="Wilkins M.J."/>
            <person name="Karaoz U."/>
            <person name="Brodie E.L."/>
            <person name="Williams K.H."/>
            <person name="Hubbard S.S."/>
            <person name="Banfield J.F."/>
        </authorList>
    </citation>
    <scope>NUCLEOTIDE SEQUENCE [LARGE SCALE GENOMIC DNA]</scope>
</reference>
<organism evidence="1 2">
    <name type="scientific">Candidatus Lloydbacteria bacterium RIFCSPHIGHO2_01_FULL_49_22</name>
    <dbReference type="NCBI Taxonomy" id="1798658"/>
    <lineage>
        <taxon>Bacteria</taxon>
        <taxon>Candidatus Lloydiibacteriota</taxon>
    </lineage>
</organism>
<protein>
    <submittedName>
        <fullName evidence="1">Uncharacterized protein</fullName>
    </submittedName>
</protein>
<sequence length="96" mass="11161">MAKSEELKREITEKIKAEWTDPNVGWDWKDGVTDEVYAKLCDPENWIRTWKGPTTIGEQVFVIRQFGFGEEDGITIDATVTCDKDDNFLDIEFEQQ</sequence>
<dbReference type="AlphaFoldDB" id="A0A1G2CXF6"/>
<dbReference type="Proteomes" id="UP000177122">
    <property type="component" value="Unassembled WGS sequence"/>
</dbReference>
<accession>A0A1G2CXF6</accession>
<proteinExistence type="predicted"/>
<gene>
    <name evidence="1" type="ORF">A2845_03875</name>
</gene>
<evidence type="ECO:0000313" key="2">
    <source>
        <dbReference type="Proteomes" id="UP000177122"/>
    </source>
</evidence>
<dbReference type="EMBL" id="MHLI01000006">
    <property type="protein sequence ID" value="OGZ05912.1"/>
    <property type="molecule type" value="Genomic_DNA"/>
</dbReference>